<reference evidence="1 2" key="1">
    <citation type="submission" date="2015-03" db="EMBL/GenBank/DDBJ databases">
        <authorList>
            <person name="Xie B.-B."/>
            <person name="Rong J.-C."/>
            <person name="Qin Q.-L."/>
            <person name="Zhang Y.-Z."/>
        </authorList>
    </citation>
    <scope>NUCLEOTIDE SEQUENCE [LARGE SCALE GENOMIC DNA]</scope>
    <source>
        <strain evidence="1 2">KMM 661</strain>
    </source>
</reference>
<evidence type="ECO:0000313" key="2">
    <source>
        <dbReference type="Proteomes" id="UP000198329"/>
    </source>
</evidence>
<keyword evidence="2" id="KW-1185">Reference proteome</keyword>
<sequence>MELCIQLLNARLAKYQLDELDNDFKQLTPAQQASQLMHLYQSAQRMSVKYNFMQNVAIRILTNNPLPTSFISQLSTLDALSFFTPALKVNKGFLAQNEAGNTVLHTVFKHPDADNLPFNYVRSLMLFESNDDLLKALAQPNLQGLTPVACYIAYANKPTTPIKHEFSALLALMEMEQKQNAQAKQQLLNVLQSNTVNETTLLLSAAYLQRSITQVINLLSQKDNIPHS</sequence>
<dbReference type="GeneID" id="300942864"/>
<accession>A0AAC9UKA0</accession>
<name>A0AAC9UKA0_9GAMM</name>
<dbReference type="EMBL" id="CP011036">
    <property type="protein sequence ID" value="ASM55228.1"/>
    <property type="molecule type" value="Genomic_DNA"/>
</dbReference>
<organism evidence="1 2">
    <name type="scientific">Pseudoalteromonas nigrifaciens</name>
    <dbReference type="NCBI Taxonomy" id="28109"/>
    <lineage>
        <taxon>Bacteria</taxon>
        <taxon>Pseudomonadati</taxon>
        <taxon>Pseudomonadota</taxon>
        <taxon>Gammaproteobacteria</taxon>
        <taxon>Alteromonadales</taxon>
        <taxon>Pseudoalteromonadaceae</taxon>
        <taxon>Pseudoalteromonas</taxon>
    </lineage>
</organism>
<proteinExistence type="predicted"/>
<dbReference type="KEGG" id="png:PNIG_a3325"/>
<evidence type="ECO:0008006" key="3">
    <source>
        <dbReference type="Google" id="ProtNLM"/>
    </source>
</evidence>
<dbReference type="RefSeq" id="WP_089368761.1">
    <property type="nucleotide sequence ID" value="NZ_BJXZ01000012.1"/>
</dbReference>
<dbReference type="AlphaFoldDB" id="A0AAC9UKA0"/>
<gene>
    <name evidence="1" type="ORF">PNIG_a3325</name>
</gene>
<dbReference type="Proteomes" id="UP000198329">
    <property type="component" value="Chromosome I"/>
</dbReference>
<protein>
    <recommendedName>
        <fullName evidence="3">Orphan protein</fullName>
    </recommendedName>
</protein>
<evidence type="ECO:0000313" key="1">
    <source>
        <dbReference type="EMBL" id="ASM55228.1"/>
    </source>
</evidence>